<dbReference type="AlphaFoldDB" id="A0A4R1QZU9"/>
<evidence type="ECO:0000313" key="1">
    <source>
        <dbReference type="EMBL" id="TCL58545.1"/>
    </source>
</evidence>
<dbReference type="OrthoDB" id="2059863at2"/>
<name>A0A4R1QZU9_9FIRM</name>
<comment type="caution">
    <text evidence="1">The sequence shown here is derived from an EMBL/GenBank/DDBJ whole genome shotgun (WGS) entry which is preliminary data.</text>
</comment>
<sequence length="228" mass="26790">MHTIECKYCDCKVSYMPCANFIVFCPECKREIFLECEYGYGPVTPCSIFLGEDSIGTVTANNKNEYLLKIESDNQQIKLKESYLEALHEASKIMRKILIPTTKNKDLNSFKIRKQGGSLCFFGDWFGKPWDNFHRIKNYSYQDDVLEIVFDEWERLLVFEPLGMINTDKEFSIKQAKMVKLSWYSYNNSEKELNKISYELIDGSVYKISKYGREHLERKEPYFSVLLG</sequence>
<keyword evidence="2" id="KW-1185">Reference proteome</keyword>
<protein>
    <submittedName>
        <fullName evidence="1">Uncharacterized protein</fullName>
    </submittedName>
</protein>
<dbReference type="STRING" id="1469948.GCA_000732725_01292"/>
<reference evidence="1 2" key="1">
    <citation type="submission" date="2019-03" db="EMBL/GenBank/DDBJ databases">
        <title>Genomic Encyclopedia of Type Strains, Phase IV (KMG-IV): sequencing the most valuable type-strain genomes for metagenomic binning, comparative biology and taxonomic classification.</title>
        <authorList>
            <person name="Goeker M."/>
        </authorList>
    </citation>
    <scope>NUCLEOTIDE SEQUENCE [LARGE SCALE GENOMIC DNA]</scope>
    <source>
        <strain evidence="1 2">DSM 100556</strain>
    </source>
</reference>
<organism evidence="1 2">
    <name type="scientific">Kineothrix alysoides</name>
    <dbReference type="NCBI Taxonomy" id="1469948"/>
    <lineage>
        <taxon>Bacteria</taxon>
        <taxon>Bacillati</taxon>
        <taxon>Bacillota</taxon>
        <taxon>Clostridia</taxon>
        <taxon>Lachnospirales</taxon>
        <taxon>Lachnospiraceae</taxon>
        <taxon>Kineothrix</taxon>
    </lineage>
</organism>
<evidence type="ECO:0000313" key="2">
    <source>
        <dbReference type="Proteomes" id="UP000295718"/>
    </source>
</evidence>
<dbReference type="Proteomes" id="UP000295718">
    <property type="component" value="Unassembled WGS sequence"/>
</dbReference>
<dbReference type="EMBL" id="SLUO01000006">
    <property type="protein sequence ID" value="TCL58545.1"/>
    <property type="molecule type" value="Genomic_DNA"/>
</dbReference>
<gene>
    <name evidence="1" type="ORF">EDD76_106198</name>
</gene>
<accession>A0A4R1QZU9</accession>
<proteinExistence type="predicted"/>